<dbReference type="InterPro" id="IPR007219">
    <property type="entry name" value="XnlR_reg_dom"/>
</dbReference>
<dbReference type="GeneID" id="37108263"/>
<keyword evidence="4" id="KW-0804">Transcription</keyword>
<dbReference type="Proteomes" id="UP000246702">
    <property type="component" value="Unassembled WGS sequence"/>
</dbReference>
<gene>
    <name evidence="8" type="ORF">BO94DRAFT_206434</name>
</gene>
<dbReference type="PANTHER" id="PTHR46910">
    <property type="entry name" value="TRANSCRIPTION FACTOR PDR1"/>
    <property type="match status" value="1"/>
</dbReference>
<evidence type="ECO:0000313" key="8">
    <source>
        <dbReference type="EMBL" id="PWY76499.1"/>
    </source>
</evidence>
<keyword evidence="9" id="KW-1185">Reference proteome</keyword>
<dbReference type="GO" id="GO:0003677">
    <property type="term" value="F:DNA binding"/>
    <property type="evidence" value="ECO:0007669"/>
    <property type="project" value="UniProtKB-KW"/>
</dbReference>
<dbReference type="InterPro" id="IPR050987">
    <property type="entry name" value="AtrR-like"/>
</dbReference>
<dbReference type="RefSeq" id="XP_025464312.1">
    <property type="nucleotide sequence ID" value="XM_025606120.1"/>
</dbReference>
<dbReference type="PANTHER" id="PTHR46910:SF37">
    <property type="entry name" value="ZN(II)2CYS6 TRANSCRIPTION FACTOR (EUROFUNG)"/>
    <property type="match status" value="1"/>
</dbReference>
<reference evidence="8 9" key="1">
    <citation type="submission" date="2016-12" db="EMBL/GenBank/DDBJ databases">
        <title>The genomes of Aspergillus section Nigri reveals drivers in fungal speciation.</title>
        <authorList>
            <consortium name="DOE Joint Genome Institute"/>
            <person name="Vesth T.C."/>
            <person name="Nybo J."/>
            <person name="Theobald S."/>
            <person name="Brandl J."/>
            <person name="Frisvad J.C."/>
            <person name="Nielsen K.F."/>
            <person name="Lyhne E.K."/>
            <person name="Kogle M.E."/>
            <person name="Kuo A."/>
            <person name="Riley R."/>
            <person name="Clum A."/>
            <person name="Nolan M."/>
            <person name="Lipzen A."/>
            <person name="Salamov A."/>
            <person name="Henrissat B."/>
            <person name="Wiebenga A."/>
            <person name="De Vries R.P."/>
            <person name="Grigoriev I.V."/>
            <person name="Mortensen U.H."/>
            <person name="Andersen M.R."/>
            <person name="Baker S.E."/>
        </authorList>
    </citation>
    <scope>NUCLEOTIDE SEQUENCE [LARGE SCALE GENOMIC DNA]</scope>
    <source>
        <strain evidence="8 9">CBS 115572</strain>
    </source>
</reference>
<evidence type="ECO:0000256" key="6">
    <source>
        <dbReference type="SAM" id="MobiDB-lite"/>
    </source>
</evidence>
<keyword evidence="3" id="KW-0238">DNA-binding</keyword>
<dbReference type="OrthoDB" id="4116913at2759"/>
<feature type="region of interest" description="Disordered" evidence="6">
    <location>
        <begin position="1"/>
        <end position="20"/>
    </location>
</feature>
<evidence type="ECO:0000256" key="1">
    <source>
        <dbReference type="ARBA" id="ARBA00004123"/>
    </source>
</evidence>
<protein>
    <recommendedName>
        <fullName evidence="7">Xylanolytic transcriptional activator regulatory domain-containing protein</fullName>
    </recommendedName>
</protein>
<feature type="domain" description="Xylanolytic transcriptional activator regulatory" evidence="7">
    <location>
        <begin position="223"/>
        <end position="298"/>
    </location>
</feature>
<evidence type="ECO:0000256" key="2">
    <source>
        <dbReference type="ARBA" id="ARBA00023015"/>
    </source>
</evidence>
<comment type="caution">
    <text evidence="8">The sequence shown here is derived from an EMBL/GenBank/DDBJ whole genome shotgun (WGS) entry which is preliminary data.</text>
</comment>
<dbReference type="EMBL" id="MSFK01000027">
    <property type="protein sequence ID" value="PWY76499.1"/>
    <property type="molecule type" value="Genomic_DNA"/>
</dbReference>
<evidence type="ECO:0000259" key="7">
    <source>
        <dbReference type="SMART" id="SM00906"/>
    </source>
</evidence>
<dbReference type="Pfam" id="PF04082">
    <property type="entry name" value="Fungal_trans"/>
    <property type="match status" value="1"/>
</dbReference>
<dbReference type="CDD" id="cd12148">
    <property type="entry name" value="fungal_TF_MHR"/>
    <property type="match status" value="1"/>
</dbReference>
<evidence type="ECO:0000256" key="3">
    <source>
        <dbReference type="ARBA" id="ARBA00023125"/>
    </source>
</evidence>
<keyword evidence="5" id="KW-0539">Nucleus</keyword>
<dbReference type="GO" id="GO:0003700">
    <property type="term" value="F:DNA-binding transcription factor activity"/>
    <property type="evidence" value="ECO:0007669"/>
    <property type="project" value="InterPro"/>
</dbReference>
<accession>A0A317VSF3</accession>
<name>A0A317VSF3_9EURO</name>
<evidence type="ECO:0000313" key="9">
    <source>
        <dbReference type="Proteomes" id="UP000246702"/>
    </source>
</evidence>
<dbReference type="GO" id="GO:0006351">
    <property type="term" value="P:DNA-templated transcription"/>
    <property type="evidence" value="ECO:0007669"/>
    <property type="project" value="InterPro"/>
</dbReference>
<organism evidence="8 9">
    <name type="scientific">Aspergillus sclerotioniger CBS 115572</name>
    <dbReference type="NCBI Taxonomy" id="1450535"/>
    <lineage>
        <taxon>Eukaryota</taxon>
        <taxon>Fungi</taxon>
        <taxon>Dikarya</taxon>
        <taxon>Ascomycota</taxon>
        <taxon>Pezizomycotina</taxon>
        <taxon>Eurotiomycetes</taxon>
        <taxon>Eurotiomycetidae</taxon>
        <taxon>Eurotiales</taxon>
        <taxon>Aspergillaceae</taxon>
        <taxon>Aspergillus</taxon>
        <taxon>Aspergillus subgen. Circumdati</taxon>
    </lineage>
</organism>
<evidence type="ECO:0000256" key="5">
    <source>
        <dbReference type="ARBA" id="ARBA00023242"/>
    </source>
</evidence>
<dbReference type="GO" id="GO:0008270">
    <property type="term" value="F:zinc ion binding"/>
    <property type="evidence" value="ECO:0007669"/>
    <property type="project" value="InterPro"/>
</dbReference>
<evidence type="ECO:0000256" key="4">
    <source>
        <dbReference type="ARBA" id="ARBA00023163"/>
    </source>
</evidence>
<proteinExistence type="predicted"/>
<comment type="subcellular location">
    <subcellularLocation>
        <location evidence="1">Nucleus</location>
    </subcellularLocation>
</comment>
<dbReference type="AlphaFoldDB" id="A0A317VSF3"/>
<dbReference type="STRING" id="1450535.A0A317VSF3"/>
<dbReference type="SMART" id="SM00906">
    <property type="entry name" value="Fungal_trans"/>
    <property type="match status" value="1"/>
</dbReference>
<dbReference type="GO" id="GO:0005634">
    <property type="term" value="C:nucleus"/>
    <property type="evidence" value="ECO:0007669"/>
    <property type="project" value="UniProtKB-SubCell"/>
</dbReference>
<sequence>MTSTSAGSSTQGNDPSSETQPFILSNFRLQTHRPVFRLNHISTFNGLPFFSSSGQQWIEKKTGVENNFHEYYASGPPWQAKPRFRAQTKHGSPDGRKIMGLPARLVLSKLLHTATSVEFVLAAFLVDQKLFESTIRAAFDGQLSQTSPGPVSARACILAFTALVLEMVPDRDFAVDGVSDDYALEALALLPEVFAESVTIDGLQALLMLAIHCEVSWGDIYILNMLISSAARLIFQFGGNLYPITTAFQSPSRADLHVRNLFWICFLIDKEICLRTGSPPCLVDTHCDLTVPHGLHHAESLDEALLYFSTMTRLSIIQGHIFDRLYSARALQQNEAELLGAIRVLDAQLEDWRSSLPASIRPSLSPSPLTGNRLADKHATIFQVQWHYCMMTIHQASCRCITWMETRETHIDGLNSSLTISVQAARSLLREFCDSHLLFEQDTIRYSLFHISSAVITLFCNVLLRPLNPDSVDDVALIESLRGRFKDHAPRSTMVEPFIEQLGDLARCAVVKANALFRVT</sequence>
<keyword evidence="2" id="KW-0805">Transcription regulation</keyword>